<feature type="non-terminal residue" evidence="2">
    <location>
        <position position="82"/>
    </location>
</feature>
<accession>A0A0B6YDD8</accession>
<reference evidence="2" key="1">
    <citation type="submission" date="2014-12" db="EMBL/GenBank/DDBJ databases">
        <title>Insight into the proteome of Arion vulgaris.</title>
        <authorList>
            <person name="Aradska J."/>
            <person name="Bulat T."/>
            <person name="Smidak R."/>
            <person name="Sarate P."/>
            <person name="Gangsoo J."/>
            <person name="Sialana F."/>
            <person name="Bilban M."/>
            <person name="Lubec G."/>
        </authorList>
    </citation>
    <scope>NUCLEOTIDE SEQUENCE</scope>
    <source>
        <tissue evidence="2">Skin</tissue>
    </source>
</reference>
<feature type="compositionally biased region" description="Basic and acidic residues" evidence="1">
    <location>
        <begin position="72"/>
        <end position="82"/>
    </location>
</feature>
<gene>
    <name evidence="2" type="primary">ORF21308</name>
</gene>
<name>A0A0B6YDD8_9EUPU</name>
<evidence type="ECO:0000313" key="2">
    <source>
        <dbReference type="EMBL" id="CEK53821.1"/>
    </source>
</evidence>
<protein>
    <submittedName>
        <fullName evidence="2">Uncharacterized protein</fullName>
    </submittedName>
</protein>
<proteinExistence type="predicted"/>
<feature type="compositionally biased region" description="Basic residues" evidence="1">
    <location>
        <begin position="49"/>
        <end position="58"/>
    </location>
</feature>
<feature type="compositionally biased region" description="Low complexity" evidence="1">
    <location>
        <begin position="28"/>
        <end position="44"/>
    </location>
</feature>
<sequence>GEKQLEERMTHDSSSAFVTPSPSPEGVSPPMSSAVSFVPSSSTSTNHGLPKKGLKRHKSNSEYDPSEDSSMEYERSGKAMEA</sequence>
<feature type="compositionally biased region" description="Basic and acidic residues" evidence="1">
    <location>
        <begin position="1"/>
        <end position="11"/>
    </location>
</feature>
<dbReference type="EMBL" id="HACG01006956">
    <property type="protein sequence ID" value="CEK53821.1"/>
    <property type="molecule type" value="Transcribed_RNA"/>
</dbReference>
<feature type="non-terminal residue" evidence="2">
    <location>
        <position position="1"/>
    </location>
</feature>
<feature type="region of interest" description="Disordered" evidence="1">
    <location>
        <begin position="1"/>
        <end position="82"/>
    </location>
</feature>
<dbReference type="AlphaFoldDB" id="A0A0B6YDD8"/>
<evidence type="ECO:0000256" key="1">
    <source>
        <dbReference type="SAM" id="MobiDB-lite"/>
    </source>
</evidence>
<organism evidence="2">
    <name type="scientific">Arion vulgaris</name>
    <dbReference type="NCBI Taxonomy" id="1028688"/>
    <lineage>
        <taxon>Eukaryota</taxon>
        <taxon>Metazoa</taxon>
        <taxon>Spiralia</taxon>
        <taxon>Lophotrochozoa</taxon>
        <taxon>Mollusca</taxon>
        <taxon>Gastropoda</taxon>
        <taxon>Heterobranchia</taxon>
        <taxon>Euthyneura</taxon>
        <taxon>Panpulmonata</taxon>
        <taxon>Eupulmonata</taxon>
        <taxon>Stylommatophora</taxon>
        <taxon>Helicina</taxon>
        <taxon>Arionoidea</taxon>
        <taxon>Arionidae</taxon>
        <taxon>Arion</taxon>
    </lineage>
</organism>